<evidence type="ECO:0000256" key="1">
    <source>
        <dbReference type="SAM" id="MobiDB-lite"/>
    </source>
</evidence>
<name>A0A3G5A0W0_9VIRU</name>
<accession>A0A3G5A0W0</accession>
<organism evidence="2">
    <name type="scientific">Gaeavirus sp</name>
    <dbReference type="NCBI Taxonomy" id="2487767"/>
    <lineage>
        <taxon>Viruses</taxon>
        <taxon>Varidnaviria</taxon>
        <taxon>Bamfordvirae</taxon>
        <taxon>Nucleocytoviricota</taxon>
        <taxon>Megaviricetes</taxon>
        <taxon>Imitervirales</taxon>
        <taxon>Mimiviridae</taxon>
        <taxon>Klosneuvirinae</taxon>
    </lineage>
</organism>
<evidence type="ECO:0000313" key="2">
    <source>
        <dbReference type="EMBL" id="AYV80124.1"/>
    </source>
</evidence>
<reference evidence="2" key="1">
    <citation type="submission" date="2018-10" db="EMBL/GenBank/DDBJ databases">
        <title>Hidden diversity of soil giant viruses.</title>
        <authorList>
            <person name="Schulz F."/>
            <person name="Alteio L."/>
            <person name="Goudeau D."/>
            <person name="Ryan E.M."/>
            <person name="Malmstrom R.R."/>
            <person name="Blanchard J."/>
            <person name="Woyke T."/>
        </authorList>
    </citation>
    <scope>NUCLEOTIDE SEQUENCE</scope>
    <source>
        <strain evidence="2">GAV1</strain>
    </source>
</reference>
<feature type="region of interest" description="Disordered" evidence="1">
    <location>
        <begin position="543"/>
        <end position="565"/>
    </location>
</feature>
<protein>
    <submittedName>
        <fullName evidence="2">Packaging ATPase</fullName>
    </submittedName>
</protein>
<gene>
    <name evidence="2" type="ORF">Gaeavirus11_4</name>
</gene>
<proteinExistence type="predicted"/>
<dbReference type="EMBL" id="MK072209">
    <property type="protein sequence ID" value="AYV80124.1"/>
    <property type="molecule type" value="Genomic_DNA"/>
</dbReference>
<sequence length="625" mass="72864">MTEIIFITYYNILFYIVIHKIIRLKKYNINKFLIYMDSSNSNNSDDNLVSVTSDNIQPLKYFDLTDIEKNSTIVIIAYRGHEHITKPLINTTLSHLYETNKINECIIISPTEKYDSLYKNMASNIYRSYDTKILHEIVENQKQQPSNHVAIVLDNCLGSNWKKDTILTEIICNGRNYNITLIIVAQYPPSFSPEIRDNIDYTFITYNNYPANVTKIFDHYAKKSFPSYKSFTEVFEHMEMEMDSEMIIIHNNGHKHTAYYHKSTTLKEIMIPVMKLQYQPTEIQTSQPVSLILMPDLAHMDSSNNNSDDDITSENNTPLEYFDLRFIDADPTIVIIANMNHEDQARTLIKSTLSHLYETKKIDECIIISPAKNSVYVNISCKVYDDTKIITKILETQRHRIETNCINMKHVAVVLDNCLESNWKDNSEAIQELCMNSNSYRITLIIRMMYPHDIPPDVRYQFDYTFMAHNCNMKSLYNYYAQVFPSYNLFNQTISQINEDSEMLTIVGTHKIYLDKAYYYKNTPNEEIMIPVIELLNSSQQDTETYSPKPIKFKSDDDTDTDSDSDIISSIYSEKQNNNKTTKIISKITECNKLILKKLTTNLSQDKHNILKNISEMNVLMLKLI</sequence>